<dbReference type="CDD" id="cd10449">
    <property type="entry name" value="GIY-YIG_SLX1_like"/>
    <property type="match status" value="1"/>
</dbReference>
<gene>
    <name evidence="3" type="ORF">A2606_03315</name>
</gene>
<name>A0A1F8HTT0_9BACT</name>
<dbReference type="PROSITE" id="PS50164">
    <property type="entry name" value="GIY_YIG"/>
    <property type="match status" value="1"/>
</dbReference>
<dbReference type="AlphaFoldDB" id="A0A1F8HTT0"/>
<dbReference type="EMBL" id="MGLG01000045">
    <property type="protein sequence ID" value="OGN40538.1"/>
    <property type="molecule type" value="Genomic_DNA"/>
</dbReference>
<accession>A0A1F8HTT0</accession>
<comment type="similarity">
    <text evidence="1">Belongs to the UPF0213 family.</text>
</comment>
<dbReference type="Pfam" id="PF01541">
    <property type="entry name" value="GIY-YIG"/>
    <property type="match status" value="1"/>
</dbReference>
<dbReference type="PANTHER" id="PTHR34477">
    <property type="entry name" value="UPF0213 PROTEIN YHBQ"/>
    <property type="match status" value="1"/>
</dbReference>
<reference evidence="3 4" key="1">
    <citation type="journal article" date="2016" name="Nat. Commun.">
        <title>Thousands of microbial genomes shed light on interconnected biogeochemical processes in an aquifer system.</title>
        <authorList>
            <person name="Anantharaman K."/>
            <person name="Brown C.T."/>
            <person name="Hug L.A."/>
            <person name="Sharon I."/>
            <person name="Castelle C.J."/>
            <person name="Probst A.J."/>
            <person name="Thomas B.C."/>
            <person name="Singh A."/>
            <person name="Wilkins M.J."/>
            <person name="Karaoz U."/>
            <person name="Brodie E.L."/>
            <person name="Williams K.H."/>
            <person name="Hubbard S.S."/>
            <person name="Banfield J.F."/>
        </authorList>
    </citation>
    <scope>NUCLEOTIDE SEQUENCE [LARGE SCALE GENOMIC DNA]</scope>
</reference>
<feature type="domain" description="GIY-YIG" evidence="2">
    <location>
        <begin position="1"/>
        <end position="76"/>
    </location>
</feature>
<evidence type="ECO:0000256" key="1">
    <source>
        <dbReference type="ARBA" id="ARBA00007435"/>
    </source>
</evidence>
<dbReference type="SUPFAM" id="SSF82771">
    <property type="entry name" value="GIY-YIG endonuclease"/>
    <property type="match status" value="1"/>
</dbReference>
<evidence type="ECO:0000313" key="3">
    <source>
        <dbReference type="EMBL" id="OGN40538.1"/>
    </source>
</evidence>
<dbReference type="Proteomes" id="UP000178043">
    <property type="component" value="Unassembled WGS sequence"/>
</dbReference>
<evidence type="ECO:0000259" key="2">
    <source>
        <dbReference type="PROSITE" id="PS50164"/>
    </source>
</evidence>
<dbReference type="Gene3D" id="3.40.1440.10">
    <property type="entry name" value="GIY-YIG endonuclease"/>
    <property type="match status" value="1"/>
</dbReference>
<proteinExistence type="inferred from homology"/>
<sequence length="109" mass="12969">MYYTYILKSKKDNQYYIGYTNDLDSRLKLHNANTVQATKGLGPWEIFHSEQFQTEKEAVNREKQIKSWKSRKAIERLKFKQNRGSSTFSRDNIEITAHAEENKKYDSKI</sequence>
<organism evidence="3 4">
    <name type="scientific">Candidatus Yanofskybacteria bacterium RIFOXYD1_FULL_42_10</name>
    <dbReference type="NCBI Taxonomy" id="1802718"/>
    <lineage>
        <taxon>Bacteria</taxon>
        <taxon>Candidatus Yanofskyibacteriota</taxon>
    </lineage>
</organism>
<dbReference type="InterPro" id="IPR050190">
    <property type="entry name" value="UPF0213_domain"/>
</dbReference>
<dbReference type="InterPro" id="IPR035901">
    <property type="entry name" value="GIY-YIG_endonuc_sf"/>
</dbReference>
<comment type="caution">
    <text evidence="3">The sequence shown here is derived from an EMBL/GenBank/DDBJ whole genome shotgun (WGS) entry which is preliminary data.</text>
</comment>
<dbReference type="InterPro" id="IPR000305">
    <property type="entry name" value="GIY-YIG_endonuc"/>
</dbReference>
<evidence type="ECO:0000313" key="4">
    <source>
        <dbReference type="Proteomes" id="UP000178043"/>
    </source>
</evidence>
<protein>
    <recommendedName>
        <fullName evidence="2">GIY-YIG domain-containing protein</fullName>
    </recommendedName>
</protein>
<dbReference type="PANTHER" id="PTHR34477:SF1">
    <property type="entry name" value="UPF0213 PROTEIN YHBQ"/>
    <property type="match status" value="1"/>
</dbReference>